<dbReference type="InterPro" id="IPR001254">
    <property type="entry name" value="Trypsin_dom"/>
</dbReference>
<evidence type="ECO:0000256" key="7">
    <source>
        <dbReference type="SAM" id="Phobius"/>
    </source>
</evidence>
<organism evidence="10 11">
    <name type="scientific">Scylla paramamosain</name>
    <name type="common">Mud crab</name>
    <dbReference type="NCBI Taxonomy" id="85552"/>
    <lineage>
        <taxon>Eukaryota</taxon>
        <taxon>Metazoa</taxon>
        <taxon>Ecdysozoa</taxon>
        <taxon>Arthropoda</taxon>
        <taxon>Crustacea</taxon>
        <taxon>Multicrustacea</taxon>
        <taxon>Malacostraca</taxon>
        <taxon>Eumalacostraca</taxon>
        <taxon>Eucarida</taxon>
        <taxon>Decapoda</taxon>
        <taxon>Pleocyemata</taxon>
        <taxon>Brachyura</taxon>
        <taxon>Eubrachyura</taxon>
        <taxon>Portunoidea</taxon>
        <taxon>Portunidae</taxon>
        <taxon>Portuninae</taxon>
        <taxon>Scylla</taxon>
    </lineage>
</organism>
<feature type="transmembrane region" description="Helical" evidence="7">
    <location>
        <begin position="449"/>
        <end position="471"/>
    </location>
</feature>
<dbReference type="SMART" id="SM00020">
    <property type="entry name" value="Tryp_SPc"/>
    <property type="match status" value="1"/>
</dbReference>
<evidence type="ECO:0000256" key="6">
    <source>
        <dbReference type="ARBA" id="ARBA00023136"/>
    </source>
</evidence>
<proteinExistence type="predicted"/>
<feature type="transmembrane region" description="Helical" evidence="7">
    <location>
        <begin position="709"/>
        <end position="729"/>
    </location>
</feature>
<dbReference type="PROSITE" id="PS50240">
    <property type="entry name" value="TRYPSIN_DOM"/>
    <property type="match status" value="1"/>
</dbReference>
<evidence type="ECO:0000256" key="3">
    <source>
        <dbReference type="ARBA" id="ARBA00022692"/>
    </source>
</evidence>
<evidence type="ECO:0000256" key="4">
    <source>
        <dbReference type="ARBA" id="ARBA00022847"/>
    </source>
</evidence>
<accession>A0AAW0UYK9</accession>
<feature type="transmembrane region" description="Helical" evidence="7">
    <location>
        <begin position="477"/>
        <end position="496"/>
    </location>
</feature>
<feature type="transmembrane region" description="Helical" evidence="7">
    <location>
        <begin position="619"/>
        <end position="652"/>
    </location>
</feature>
<feature type="transmembrane region" description="Helical" evidence="7">
    <location>
        <begin position="290"/>
        <end position="316"/>
    </location>
</feature>
<evidence type="ECO:0000256" key="5">
    <source>
        <dbReference type="ARBA" id="ARBA00022989"/>
    </source>
</evidence>
<dbReference type="GO" id="GO:0015293">
    <property type="term" value="F:symporter activity"/>
    <property type="evidence" value="ECO:0007669"/>
    <property type="project" value="UniProtKB-KW"/>
</dbReference>
<feature type="domain" description="Peptidase S1" evidence="8">
    <location>
        <begin position="43"/>
        <end position="289"/>
    </location>
</feature>
<dbReference type="GO" id="GO:0004252">
    <property type="term" value="F:serine-type endopeptidase activity"/>
    <property type="evidence" value="ECO:0007669"/>
    <property type="project" value="InterPro"/>
</dbReference>
<dbReference type="SUPFAM" id="SSF50494">
    <property type="entry name" value="Trypsin-like serine proteases"/>
    <property type="match status" value="1"/>
</dbReference>
<dbReference type="PANTHER" id="PTHR11662">
    <property type="entry name" value="SOLUTE CARRIER FAMILY 17"/>
    <property type="match status" value="1"/>
</dbReference>
<evidence type="ECO:0008006" key="12">
    <source>
        <dbReference type="Google" id="ProtNLM"/>
    </source>
</evidence>
<dbReference type="InterPro" id="IPR043504">
    <property type="entry name" value="Peptidase_S1_PA_chymotrypsin"/>
</dbReference>
<dbReference type="InterPro" id="IPR009003">
    <property type="entry name" value="Peptidase_S1_PA"/>
</dbReference>
<feature type="transmembrane region" description="Helical" evidence="7">
    <location>
        <begin position="388"/>
        <end position="412"/>
    </location>
</feature>
<comment type="subcellular location">
    <subcellularLocation>
        <location evidence="1">Membrane</location>
        <topology evidence="1">Multi-pass membrane protein</topology>
    </subcellularLocation>
</comment>
<dbReference type="Proteomes" id="UP001487740">
    <property type="component" value="Unassembled WGS sequence"/>
</dbReference>
<feature type="transmembrane region" description="Helical" evidence="7">
    <location>
        <begin position="540"/>
        <end position="558"/>
    </location>
</feature>
<dbReference type="AlphaFoldDB" id="A0AAW0UYK9"/>
<dbReference type="InterPro" id="IPR011701">
    <property type="entry name" value="MFS"/>
</dbReference>
<sequence length="753" mass="83338">MISENIATELVVSTWAQIHRNCKLYYDSTGCKCGTYQILRYVYPWMVHMYLEDKSKECMGALINNWYVLTSATCALDSREDTIKLFRASFYHMKRGIIESNVTDIIIHPNYEFTGNFTKNELMLFKLERELDLNNRSPACLPAQNAVLPKVKNIYAFQWKYEGKRRKFVESLDLLWCFAETNATKPSDGDSKYICAGGKFPSVGECFVPLPRIAVNIVKHPPRARQTSHGAGSFCSEACRENSLVKMTTGIVLGADMEKSAMQTSALSPSHKPNNTSNTGMPWWDARKTLVLLSFLGLTVAYMVRVCLSITIVAIVKRNVTIDISDNDTCPVPDDAIKDTEAGGDYEWDGQTQAILLGAFFYGYTVSNFPGGRVAEYFGPRLTVGLGILLPSVLTLLSPLCIYTSPVLFIVLRVLEGLTQGVTFPAMHFMMSAWIPPKDKAKYWSLQGSGMQIGTVVAMSVGGWLCSTTFLGGWPSVFYVFGGLGVIWAIPWFLLIHDLPEHHPRISDAELQYILEHRRYVKREKVVAIPWRHIATSQPFWAIMASSFCYNFSFYTLLTELPTYFNKILHFDMSTNGLSSALPYIVQCLAAVSWGMFVDILQKRNVLSVKTVRKLSTSLALYSSAACLIGMMWVNCDPTVAMVVMSLAVGLIGPIGSGSPLSEQDIAPNLAGTLKGLTNTLGSATGFVAPAVTGAITSGNQTVSAWNTVFVILVSAVFNLIFGTIYVIFGTDKVQPWNDSKPKKVSVSVIPKT</sequence>
<dbReference type="EMBL" id="JARAKH010000003">
    <property type="protein sequence ID" value="KAK8405115.1"/>
    <property type="molecule type" value="Genomic_DNA"/>
</dbReference>
<dbReference type="GO" id="GO:0006820">
    <property type="term" value="P:monoatomic anion transport"/>
    <property type="evidence" value="ECO:0007669"/>
    <property type="project" value="TreeGrafter"/>
</dbReference>
<evidence type="ECO:0000259" key="8">
    <source>
        <dbReference type="PROSITE" id="PS50240"/>
    </source>
</evidence>
<keyword evidence="6 7" id="KW-0472">Membrane</keyword>
<dbReference type="PANTHER" id="PTHR11662:SF399">
    <property type="entry name" value="FI19708P1-RELATED"/>
    <property type="match status" value="1"/>
</dbReference>
<name>A0AAW0UYK9_SCYPA</name>
<feature type="domain" description="Major facilitator superfamily (MFS) profile" evidence="9">
    <location>
        <begin position="290"/>
        <end position="734"/>
    </location>
</feature>
<dbReference type="GO" id="GO:0006508">
    <property type="term" value="P:proteolysis"/>
    <property type="evidence" value="ECO:0007669"/>
    <property type="project" value="InterPro"/>
</dbReference>
<dbReference type="GO" id="GO:0016020">
    <property type="term" value="C:membrane"/>
    <property type="evidence" value="ECO:0007669"/>
    <property type="project" value="UniProtKB-SubCell"/>
</dbReference>
<comment type="caution">
    <text evidence="10">The sequence shown here is derived from an EMBL/GenBank/DDBJ whole genome shotgun (WGS) entry which is preliminary data.</text>
</comment>
<dbReference type="InterPro" id="IPR036259">
    <property type="entry name" value="MFS_trans_sf"/>
</dbReference>
<dbReference type="InterPro" id="IPR050382">
    <property type="entry name" value="MFS_Na/Anion_cotransporter"/>
</dbReference>
<dbReference type="InterPro" id="IPR020846">
    <property type="entry name" value="MFS_dom"/>
</dbReference>
<keyword evidence="2" id="KW-0813">Transport</keyword>
<evidence type="ECO:0000256" key="2">
    <source>
        <dbReference type="ARBA" id="ARBA00022448"/>
    </source>
</evidence>
<dbReference type="Pfam" id="PF07690">
    <property type="entry name" value="MFS_1"/>
    <property type="match status" value="1"/>
</dbReference>
<reference evidence="10 11" key="1">
    <citation type="submission" date="2023-03" db="EMBL/GenBank/DDBJ databases">
        <title>High-quality genome of Scylla paramamosain provides insights in environmental adaptation.</title>
        <authorList>
            <person name="Zhang L."/>
        </authorList>
    </citation>
    <scope>NUCLEOTIDE SEQUENCE [LARGE SCALE GENOMIC DNA]</scope>
    <source>
        <strain evidence="10">LZ_2023a</strain>
        <tissue evidence="10">Muscle</tissue>
    </source>
</reference>
<evidence type="ECO:0000313" key="11">
    <source>
        <dbReference type="Proteomes" id="UP001487740"/>
    </source>
</evidence>
<gene>
    <name evidence="10" type="ORF">O3P69_001595</name>
</gene>
<evidence type="ECO:0000313" key="10">
    <source>
        <dbReference type="EMBL" id="KAK8405115.1"/>
    </source>
</evidence>
<dbReference type="FunFam" id="1.20.1250.20:FF:000003">
    <property type="entry name" value="Solute carrier family 17 member 3"/>
    <property type="match status" value="1"/>
</dbReference>
<dbReference type="Gene3D" id="2.40.10.10">
    <property type="entry name" value="Trypsin-like serine proteases"/>
    <property type="match status" value="1"/>
</dbReference>
<keyword evidence="3 7" id="KW-0812">Transmembrane</keyword>
<protein>
    <recommendedName>
        <fullName evidence="12">Major facilitator superfamily (MFS) profile domain-containing protein</fullName>
    </recommendedName>
</protein>
<dbReference type="SUPFAM" id="SSF103473">
    <property type="entry name" value="MFS general substrate transporter"/>
    <property type="match status" value="1"/>
</dbReference>
<dbReference type="Pfam" id="PF00089">
    <property type="entry name" value="Trypsin"/>
    <property type="match status" value="1"/>
</dbReference>
<feature type="transmembrane region" description="Helical" evidence="7">
    <location>
        <begin position="418"/>
        <end position="437"/>
    </location>
</feature>
<dbReference type="Gene3D" id="1.20.1250.20">
    <property type="entry name" value="MFS general substrate transporter like domains"/>
    <property type="match status" value="2"/>
</dbReference>
<keyword evidence="5 7" id="KW-1133">Transmembrane helix</keyword>
<keyword evidence="11" id="KW-1185">Reference proteome</keyword>
<dbReference type="FunFam" id="1.20.1250.20:FF:000157">
    <property type="entry name" value="Inorganic phosphate cotransporter"/>
    <property type="match status" value="1"/>
</dbReference>
<dbReference type="CDD" id="cd17318">
    <property type="entry name" value="MFS_SLC17"/>
    <property type="match status" value="1"/>
</dbReference>
<keyword evidence="4" id="KW-0769">Symport</keyword>
<evidence type="ECO:0000259" key="9">
    <source>
        <dbReference type="PROSITE" id="PS50850"/>
    </source>
</evidence>
<evidence type="ECO:0000256" key="1">
    <source>
        <dbReference type="ARBA" id="ARBA00004141"/>
    </source>
</evidence>
<dbReference type="PROSITE" id="PS50850">
    <property type="entry name" value="MFS"/>
    <property type="match status" value="1"/>
</dbReference>
<feature type="transmembrane region" description="Helical" evidence="7">
    <location>
        <begin position="578"/>
        <end position="598"/>
    </location>
</feature>